<accession>A0A418MF35</accession>
<gene>
    <name evidence="1" type="ORF">DYU11_08975</name>
</gene>
<dbReference type="Proteomes" id="UP000283523">
    <property type="component" value="Unassembled WGS sequence"/>
</dbReference>
<keyword evidence="2" id="KW-1185">Reference proteome</keyword>
<sequence>MKVYLAFFWFVCIGSQTVYFNTASAQDAIYFSNGDQLLNARITNLTGDKVTFSVEGNPKEHSFSRSRILMAFTKTGHFLLMSELATDLEQAKQQLRTFLEAPLRNDSKDYLIKAIPITVIPGEITYDSDELVNYKAVSGNSASINKDELLAILYKDGRHSIIALASDVAPILAEIRPTVFNGGKPVTSTTPAPPFSVTNVTTAQADLTATTPSKPVVVEPVAAQPTDLTPSKPVVTPPPHAMFARPRLTLTEEEKEGYRQKSLARVEDFVAYINIITDKNISNDDKDRAIAQATKLFMAGATVEVTSVSRPGSRTLSIGQYLTRLKLLPYKSTRIEWVQTKFVKDLSQEADGNYYGTIAGQQTFIGYDSNGKPVYSDSTAKNVRVKLESYQKVIDGQELDKWRVLLGNVSVETEQN</sequence>
<proteinExistence type="predicted"/>
<name>A0A418MF35_9BACT</name>
<dbReference type="RefSeq" id="WP_119667302.1">
    <property type="nucleotide sequence ID" value="NZ_QXED01000002.1"/>
</dbReference>
<evidence type="ECO:0000313" key="2">
    <source>
        <dbReference type="Proteomes" id="UP000283523"/>
    </source>
</evidence>
<dbReference type="AlphaFoldDB" id="A0A418MF35"/>
<protein>
    <submittedName>
        <fullName evidence="1">Uncharacterized protein</fullName>
    </submittedName>
</protein>
<comment type="caution">
    <text evidence="1">The sequence shown here is derived from an EMBL/GenBank/DDBJ whole genome shotgun (WGS) entry which is preliminary data.</text>
</comment>
<organism evidence="1 2">
    <name type="scientific">Fibrisoma montanum</name>
    <dbReference type="NCBI Taxonomy" id="2305895"/>
    <lineage>
        <taxon>Bacteria</taxon>
        <taxon>Pseudomonadati</taxon>
        <taxon>Bacteroidota</taxon>
        <taxon>Cytophagia</taxon>
        <taxon>Cytophagales</taxon>
        <taxon>Spirosomataceae</taxon>
        <taxon>Fibrisoma</taxon>
    </lineage>
</organism>
<dbReference type="EMBL" id="QXED01000002">
    <property type="protein sequence ID" value="RIV25420.1"/>
    <property type="molecule type" value="Genomic_DNA"/>
</dbReference>
<evidence type="ECO:0000313" key="1">
    <source>
        <dbReference type="EMBL" id="RIV25420.1"/>
    </source>
</evidence>
<reference evidence="1 2" key="1">
    <citation type="submission" date="2018-08" db="EMBL/GenBank/DDBJ databases">
        <title>Fibrisoma montanum sp. nov., isolated from Danxia mountain soil.</title>
        <authorList>
            <person name="Huang Y."/>
        </authorList>
    </citation>
    <scope>NUCLEOTIDE SEQUENCE [LARGE SCALE GENOMIC DNA]</scope>
    <source>
        <strain evidence="1 2">HYT19</strain>
    </source>
</reference>
<dbReference type="OrthoDB" id="953811at2"/>